<evidence type="ECO:0000259" key="7">
    <source>
        <dbReference type="SMART" id="SM00278"/>
    </source>
</evidence>
<comment type="subunit">
    <text evidence="6">Homotetramer. Forms an RuvA(8)-RuvB(12)-Holliday junction (HJ) complex. HJ DNA is sandwiched between 2 RuvA tetramers; dsDNA enters through RuvA and exits via RuvB. An RuvB hexamer assembles on each DNA strand where it exits the tetramer. Each RuvB hexamer is contacted by two RuvA subunits (via domain III) on 2 adjacent RuvB subunits; this complex drives branch migration. In the full resolvosome a probable DNA-RuvA(4)-RuvB(12)-RuvC(2) complex forms which resolves the HJ.</text>
</comment>
<comment type="caution">
    <text evidence="8">The sequence shown here is derived from an EMBL/GenBank/DDBJ whole genome shotgun (WGS) entry which is preliminary data.</text>
</comment>
<dbReference type="GO" id="GO:0000400">
    <property type="term" value="F:four-way junction DNA binding"/>
    <property type="evidence" value="ECO:0007669"/>
    <property type="project" value="UniProtKB-UniRule"/>
</dbReference>
<dbReference type="GO" id="GO:0048476">
    <property type="term" value="C:Holliday junction resolvase complex"/>
    <property type="evidence" value="ECO:0007669"/>
    <property type="project" value="UniProtKB-UniRule"/>
</dbReference>
<dbReference type="SUPFAM" id="SSF47781">
    <property type="entry name" value="RuvA domain 2-like"/>
    <property type="match status" value="1"/>
</dbReference>
<gene>
    <name evidence="6 8" type="primary">ruvA</name>
    <name evidence="8" type="ORF">COX77_00265</name>
</gene>
<dbReference type="InterPro" id="IPR013849">
    <property type="entry name" value="DNA_helicase_Holl-junc_RuvA_I"/>
</dbReference>
<dbReference type="GO" id="GO:0009378">
    <property type="term" value="F:four-way junction helicase activity"/>
    <property type="evidence" value="ECO:0007669"/>
    <property type="project" value="InterPro"/>
</dbReference>
<dbReference type="Gene3D" id="2.40.50.140">
    <property type="entry name" value="Nucleic acid-binding proteins"/>
    <property type="match status" value="1"/>
</dbReference>
<evidence type="ECO:0000313" key="9">
    <source>
        <dbReference type="Proteomes" id="UP000230405"/>
    </source>
</evidence>
<comment type="similarity">
    <text evidence="6">Belongs to the RuvA family.</text>
</comment>
<feature type="domain" description="Helix-hairpin-helix DNA-binding motif class 1" evidence="7">
    <location>
        <begin position="72"/>
        <end position="91"/>
    </location>
</feature>
<evidence type="ECO:0000313" key="8">
    <source>
        <dbReference type="EMBL" id="PIZ99861.1"/>
    </source>
</evidence>
<evidence type="ECO:0000256" key="1">
    <source>
        <dbReference type="ARBA" id="ARBA00022490"/>
    </source>
</evidence>
<dbReference type="SUPFAM" id="SSF50249">
    <property type="entry name" value="Nucleic acid-binding proteins"/>
    <property type="match status" value="1"/>
</dbReference>
<comment type="domain">
    <text evidence="6">Has three domains with a flexible linker between the domains II and III and assumes an 'L' shape. Domain III is highly mobile and contacts RuvB.</text>
</comment>
<comment type="subcellular location">
    <subcellularLocation>
        <location evidence="6">Cytoplasm</location>
    </subcellularLocation>
</comment>
<feature type="region of interest" description="Domain III" evidence="6">
    <location>
        <begin position="147"/>
        <end position="192"/>
    </location>
</feature>
<feature type="domain" description="Helix-hairpin-helix DNA-binding motif class 1" evidence="7">
    <location>
        <begin position="107"/>
        <end position="126"/>
    </location>
</feature>
<dbReference type="InterPro" id="IPR003583">
    <property type="entry name" value="Hlx-hairpin-Hlx_DNA-bd_motif"/>
</dbReference>
<keyword evidence="5 6" id="KW-0234">DNA repair</keyword>
<evidence type="ECO:0000256" key="5">
    <source>
        <dbReference type="ARBA" id="ARBA00023204"/>
    </source>
</evidence>
<dbReference type="Pfam" id="PF07499">
    <property type="entry name" value="RuvA_C"/>
    <property type="match status" value="1"/>
</dbReference>
<dbReference type="GO" id="GO:0009379">
    <property type="term" value="C:Holliday junction helicase complex"/>
    <property type="evidence" value="ECO:0007669"/>
    <property type="project" value="InterPro"/>
</dbReference>
<dbReference type="NCBIfam" id="TIGR00084">
    <property type="entry name" value="ruvA"/>
    <property type="match status" value="1"/>
</dbReference>
<dbReference type="Gene3D" id="1.10.150.20">
    <property type="entry name" value="5' to 3' exonuclease, C-terminal subdomain"/>
    <property type="match status" value="1"/>
</dbReference>
<dbReference type="InterPro" id="IPR011114">
    <property type="entry name" value="RuvA_C"/>
</dbReference>
<sequence length="192" mass="21474">MIAYLKGKIINKNDRSIILENNNIGYQIFLTETVLQSCEIGQEREFYIYQCVREDVLDLYGMSTLTELDFYHSLLSVSGVGPKSALAVLAVAKVEELKKAIWQGDPTLLRRVSGIGQKTAERIVVELKNKIDFIAQPASGLADEANDSEIIDALESLGYSLNVIRNAMRQVSSEPMASQQKVKEVLRIINHK</sequence>
<keyword evidence="2 6" id="KW-0227">DNA damage</keyword>
<dbReference type="GO" id="GO:0006281">
    <property type="term" value="P:DNA repair"/>
    <property type="evidence" value="ECO:0007669"/>
    <property type="project" value="UniProtKB-UniRule"/>
</dbReference>
<proteinExistence type="inferred from homology"/>
<name>A0A2M7VGQ4_9BACT</name>
<dbReference type="GO" id="GO:0005737">
    <property type="term" value="C:cytoplasm"/>
    <property type="evidence" value="ECO:0007669"/>
    <property type="project" value="UniProtKB-SubCell"/>
</dbReference>
<keyword evidence="1 6" id="KW-0963">Cytoplasm</keyword>
<reference evidence="9" key="1">
    <citation type="submission" date="2017-09" db="EMBL/GenBank/DDBJ databases">
        <title>Depth-based differentiation of microbial function through sediment-hosted aquifers and enrichment of novel symbionts in the deep terrestrial subsurface.</title>
        <authorList>
            <person name="Probst A.J."/>
            <person name="Ladd B."/>
            <person name="Jarett J.K."/>
            <person name="Geller-Mcgrath D.E."/>
            <person name="Sieber C.M.K."/>
            <person name="Emerson J.B."/>
            <person name="Anantharaman K."/>
            <person name="Thomas B.C."/>
            <person name="Malmstrom R."/>
            <person name="Stieglmeier M."/>
            <person name="Klingl A."/>
            <person name="Woyke T."/>
            <person name="Ryan C.M."/>
            <person name="Banfield J.F."/>
        </authorList>
    </citation>
    <scope>NUCLEOTIDE SEQUENCE [LARGE SCALE GENOMIC DNA]</scope>
</reference>
<evidence type="ECO:0000256" key="4">
    <source>
        <dbReference type="ARBA" id="ARBA00023172"/>
    </source>
</evidence>
<keyword evidence="3 6" id="KW-0238">DNA-binding</keyword>
<dbReference type="InterPro" id="IPR010994">
    <property type="entry name" value="RuvA_2-like"/>
</dbReference>
<comment type="function">
    <text evidence="6">The RuvA-RuvB-RuvC complex processes Holliday junction (HJ) DNA during genetic recombination and DNA repair, while the RuvA-RuvB complex plays an important role in the rescue of blocked DNA replication forks via replication fork reversal (RFR). RuvA specifically binds to HJ cruciform DNA, conferring on it an open structure. The RuvB hexamer acts as an ATP-dependent pump, pulling dsDNA into and through the RuvAB complex. HJ branch migration allows RuvC to scan DNA until it finds its consensus sequence, where it cleaves and resolves the cruciform DNA.</text>
</comment>
<comment type="caution">
    <text evidence="6">Lacks conserved residue(s) required for the propagation of feature annotation.</text>
</comment>
<dbReference type="Pfam" id="PF14520">
    <property type="entry name" value="HHH_5"/>
    <property type="match status" value="1"/>
</dbReference>
<dbReference type="HAMAP" id="MF_00031">
    <property type="entry name" value="DNA_HJ_migration_RuvA"/>
    <property type="match status" value="1"/>
</dbReference>
<dbReference type="AlphaFoldDB" id="A0A2M7VGQ4"/>
<dbReference type="Pfam" id="PF01330">
    <property type="entry name" value="RuvA_N"/>
    <property type="match status" value="1"/>
</dbReference>
<accession>A0A2M7VGQ4</accession>
<evidence type="ECO:0000256" key="3">
    <source>
        <dbReference type="ARBA" id="ARBA00023125"/>
    </source>
</evidence>
<organism evidence="8 9">
    <name type="scientific">Candidatus Komeilibacteria bacterium CG_4_10_14_0_2_um_filter_37_10</name>
    <dbReference type="NCBI Taxonomy" id="1974470"/>
    <lineage>
        <taxon>Bacteria</taxon>
        <taxon>Candidatus Komeiliibacteriota</taxon>
    </lineage>
</organism>
<keyword evidence="4 6" id="KW-0233">DNA recombination</keyword>
<protein>
    <recommendedName>
        <fullName evidence="6">Holliday junction branch migration complex subunit RuvA</fullName>
    </recommendedName>
</protein>
<dbReference type="EMBL" id="PFPO01000006">
    <property type="protein sequence ID" value="PIZ99861.1"/>
    <property type="molecule type" value="Genomic_DNA"/>
</dbReference>
<dbReference type="InterPro" id="IPR012340">
    <property type="entry name" value="NA-bd_OB-fold"/>
</dbReference>
<dbReference type="InterPro" id="IPR000085">
    <property type="entry name" value="RuvA"/>
</dbReference>
<dbReference type="Proteomes" id="UP000230405">
    <property type="component" value="Unassembled WGS sequence"/>
</dbReference>
<evidence type="ECO:0000256" key="2">
    <source>
        <dbReference type="ARBA" id="ARBA00022763"/>
    </source>
</evidence>
<dbReference type="CDD" id="cd14332">
    <property type="entry name" value="UBA_RuvA_C"/>
    <property type="match status" value="1"/>
</dbReference>
<dbReference type="GO" id="GO:0005524">
    <property type="term" value="F:ATP binding"/>
    <property type="evidence" value="ECO:0007669"/>
    <property type="project" value="InterPro"/>
</dbReference>
<evidence type="ECO:0000256" key="6">
    <source>
        <dbReference type="HAMAP-Rule" id="MF_00031"/>
    </source>
</evidence>
<dbReference type="GO" id="GO:0006310">
    <property type="term" value="P:DNA recombination"/>
    <property type="evidence" value="ECO:0007669"/>
    <property type="project" value="UniProtKB-UniRule"/>
</dbReference>
<dbReference type="SMART" id="SM00278">
    <property type="entry name" value="HhH1"/>
    <property type="match status" value="2"/>
</dbReference>